<dbReference type="PANTHER" id="PTHR47117:SF8">
    <property type="entry name" value="KINESIN FAMILY MEMBER 16B"/>
    <property type="match status" value="1"/>
</dbReference>
<comment type="caution">
    <text evidence="4">The sequence shown here is derived from an EMBL/GenBank/DDBJ whole genome shotgun (WGS) entry which is preliminary data.</text>
</comment>
<protein>
    <recommendedName>
        <fullName evidence="3">START domain-containing protein</fullName>
    </recommendedName>
</protein>
<dbReference type="Pfam" id="PF01852">
    <property type="entry name" value="START"/>
    <property type="match status" value="1"/>
</dbReference>
<feature type="compositionally biased region" description="Polar residues" evidence="1">
    <location>
        <begin position="265"/>
        <end position="278"/>
    </location>
</feature>
<keyword evidence="2" id="KW-1133">Transmembrane helix</keyword>
<keyword evidence="5" id="KW-1185">Reference proteome</keyword>
<dbReference type="Proteomes" id="UP001208570">
    <property type="component" value="Unassembled WGS sequence"/>
</dbReference>
<dbReference type="InterPro" id="IPR023393">
    <property type="entry name" value="START-like_dom_sf"/>
</dbReference>
<accession>A0AAD9NHV6</accession>
<dbReference type="Gene3D" id="3.30.530.20">
    <property type="match status" value="1"/>
</dbReference>
<evidence type="ECO:0000313" key="5">
    <source>
        <dbReference type="Proteomes" id="UP001208570"/>
    </source>
</evidence>
<sequence length="705" mass="79930">MFEANIIGYRMDSTPYIWVWVTFAAASLTALWLFLKHDKKARATNLSCNAILKIIQQAKNVLSALTDIAIYPDWRVSVGGVTQISPTWSKSAAPVDSSSENKANNTADATGVQYDEIRVDKTEDNNAVNVLEYLRYVLMSRRKVTTRTSHSISRCWNKEDNGCCWLLEMTCHHDDWTFYLVQPVEKWFDAADSSETNSTTTPTSKAKAFFNDVMTKLSKDDGKPDSMFVKRLKNLIEEKKEWYEERKRRAASKGSKMNKPKCQELDSSFDNGHIQTDQSDSDEADAPRSHREVASRPKHAIFGTKTMAPDESGGERADDAAPSTLGRLIRRRLWADRSGKSTESDCQNDEVATSADPERQQQSCQYNLDQINQGTENTLEAVYNEVGEETIAAILSVKSKISNIDIQLPYEQQAQRTGGWIYCGLERDVVILRRIYEDGASMQSFLGKGLIACSPKQVFETLRNPRTRFAYDDMLKKMETLQEFENGMKILYWYYEVSQMFKKVSRDFCILQYEHVDGSKYVISLRSIKWPGCIENDDIRRATLHASGWIIEPAPKDNKLYSMVTYIMQYLIPSTSIARPLSSKDNSPSRMKTDTSRGDTLSVLAAQYTNIPENFDETTSLCSRNMPCQWSFCPWNKYLIINPKDKMCTTIANAACRCPSLSSCNLKDADVTPLTIGGVSFVKLEYSCQVPNKMKVFGAIGTKYH</sequence>
<evidence type="ECO:0000256" key="1">
    <source>
        <dbReference type="SAM" id="MobiDB-lite"/>
    </source>
</evidence>
<dbReference type="AlphaFoldDB" id="A0AAD9NHV6"/>
<feature type="transmembrane region" description="Helical" evidence="2">
    <location>
        <begin position="17"/>
        <end position="35"/>
    </location>
</feature>
<name>A0AAD9NHV6_9ANNE</name>
<evidence type="ECO:0000259" key="3">
    <source>
        <dbReference type="PROSITE" id="PS50848"/>
    </source>
</evidence>
<dbReference type="EMBL" id="JAODUP010000001">
    <property type="protein sequence ID" value="KAK2170650.1"/>
    <property type="molecule type" value="Genomic_DNA"/>
</dbReference>
<organism evidence="4 5">
    <name type="scientific">Paralvinella palmiformis</name>
    <dbReference type="NCBI Taxonomy" id="53620"/>
    <lineage>
        <taxon>Eukaryota</taxon>
        <taxon>Metazoa</taxon>
        <taxon>Spiralia</taxon>
        <taxon>Lophotrochozoa</taxon>
        <taxon>Annelida</taxon>
        <taxon>Polychaeta</taxon>
        <taxon>Sedentaria</taxon>
        <taxon>Canalipalpata</taxon>
        <taxon>Terebellida</taxon>
        <taxon>Terebelliformia</taxon>
        <taxon>Alvinellidae</taxon>
        <taxon>Paralvinella</taxon>
    </lineage>
</organism>
<gene>
    <name evidence="4" type="ORF">LSH36_1g03001</name>
</gene>
<feature type="region of interest" description="Disordered" evidence="1">
    <location>
        <begin position="247"/>
        <end position="323"/>
    </location>
</feature>
<evidence type="ECO:0000256" key="2">
    <source>
        <dbReference type="SAM" id="Phobius"/>
    </source>
</evidence>
<dbReference type="SUPFAM" id="SSF55961">
    <property type="entry name" value="Bet v1-like"/>
    <property type="match status" value="1"/>
</dbReference>
<dbReference type="PANTHER" id="PTHR47117">
    <property type="entry name" value="STAR-RELATED LIPID TRANSFER PROTEIN 9"/>
    <property type="match status" value="1"/>
</dbReference>
<dbReference type="InterPro" id="IPR002913">
    <property type="entry name" value="START_lipid-bd_dom"/>
</dbReference>
<dbReference type="GO" id="GO:0008289">
    <property type="term" value="F:lipid binding"/>
    <property type="evidence" value="ECO:0007669"/>
    <property type="project" value="InterPro"/>
</dbReference>
<feature type="compositionally biased region" description="Basic and acidic residues" evidence="1">
    <location>
        <begin position="285"/>
        <end position="295"/>
    </location>
</feature>
<feature type="region of interest" description="Disordered" evidence="1">
    <location>
        <begin position="339"/>
        <end position="361"/>
    </location>
</feature>
<keyword evidence="2" id="KW-0472">Membrane</keyword>
<keyword evidence="2" id="KW-0812">Transmembrane</keyword>
<reference evidence="4" key="1">
    <citation type="journal article" date="2023" name="Mol. Biol. Evol.">
        <title>Third-Generation Sequencing Reveals the Adaptive Role of the Epigenome in Three Deep-Sea Polychaetes.</title>
        <authorList>
            <person name="Perez M."/>
            <person name="Aroh O."/>
            <person name="Sun Y."/>
            <person name="Lan Y."/>
            <person name="Juniper S.K."/>
            <person name="Young C.R."/>
            <person name="Angers B."/>
            <person name="Qian P.Y."/>
        </authorList>
    </citation>
    <scope>NUCLEOTIDE SEQUENCE</scope>
    <source>
        <strain evidence="4">P08H-3</strain>
    </source>
</reference>
<dbReference type="PROSITE" id="PS50848">
    <property type="entry name" value="START"/>
    <property type="match status" value="1"/>
</dbReference>
<feature type="compositionally biased region" description="Basic residues" evidence="1">
    <location>
        <begin position="248"/>
        <end position="259"/>
    </location>
</feature>
<evidence type="ECO:0000313" key="4">
    <source>
        <dbReference type="EMBL" id="KAK2170650.1"/>
    </source>
</evidence>
<feature type="domain" description="START" evidence="3">
    <location>
        <begin position="419"/>
        <end position="584"/>
    </location>
</feature>
<proteinExistence type="predicted"/>